<dbReference type="Gene3D" id="1.20.5.110">
    <property type="match status" value="1"/>
</dbReference>
<dbReference type="Pfam" id="PF01363">
    <property type="entry name" value="FYVE"/>
    <property type="match status" value="1"/>
</dbReference>
<sequence>MSIIVLSERVTMSECSDHTVEDVVEQEEEAHTGSDFIYAEEEHAAQSDEVDQEVADTPEEESGVDGGSKLVTTYFHEGSLGVNLHRRPDDGIVHVIEIVTGSQAVDLDIQVGDELWSVGTNDVEGKFLDRESWQGLVEYIKKSARPLEIVWRRPEHPIPHVRSKLSMRASHSPVHSPEPVAERTRSPSPIHSPAVEVAPTVHQEAETEEGEESEEEQSENEEEEEPEVEKISATYRVLEAVLASLVKKPSHPKDSLKQDFAYNYLLNHERRVLRRGDLTTPGATTLWMKTLVTKHVILLTDMLIITIPVKVHKLQCYQVEHIIDLQACKLRSEGQVFGGGLDSKTGPNSVTPPPKSSHHADASHAAFQIIWPGGCLELTAESKEVKEVWVLNLFLAICTRVGGESDGQGQVLGWRHQYMLGTMHSAVLSHDEQRVRELVAMCDAGEMEFSTCIDAIDEDGYTPLHYACIMRMHGIIRALHEAAADVTAQDHRGLTPLHWAAMQLDDYTLSLLCSHVFDLDLTDKQNRTPLYMACVEGRDVEGHTDTAALKKCVACMLTHQPNVNTYDRAGYTMLHYLSASWQWEAAELLITAEADVNARCAGSGMTPLHLACLASPIKLAEGEAKRIIKGADLSSSEISDTNSSLYEKINHPFGSMMLRTLLKAGARPNVKDSKGRTALHILAEPGRDDLWDLMELTDAVAVLVSFGARFDDSALLQRLKNKLLGVSVEALVERWGSLPVINGDALNLSLTCFKHGDASVKHNGASTDSGGSRRITQSPGMVHNTSSQRMSVNSASHSSSAHNLNNGLNRSNSNKGVITLSFTSGHPAPVFPPDPTDKCSMCLFSFTLFKRAHHCRLCEALCCDECSKKRCLVEYSQVRTCDSCYNKVMDLQEKKNRDEMLSKMKPIPRVPSSNASKQYLENRSKLLAEADEDKAGDPTTPGGRRQNNTSQTMNTLNETHEKMLERGEKLSKLAESSNMMASQANDFAKMAKALNEQQKSRWF</sequence>
<reference evidence="12" key="1">
    <citation type="submission" date="2021-01" db="EMBL/GenBank/DDBJ databases">
        <authorList>
            <person name="Corre E."/>
            <person name="Pelletier E."/>
            <person name="Niang G."/>
            <person name="Scheremetjew M."/>
            <person name="Finn R."/>
            <person name="Kale V."/>
            <person name="Holt S."/>
            <person name="Cochrane G."/>
            <person name="Meng A."/>
            <person name="Brown T."/>
            <person name="Cohen L."/>
        </authorList>
    </citation>
    <scope>NUCLEOTIDE SEQUENCE</scope>
    <source>
        <strain evidence="12">CCAP 955/1</strain>
    </source>
</reference>
<feature type="compositionally biased region" description="Acidic residues" evidence="9">
    <location>
        <begin position="48"/>
        <end position="63"/>
    </location>
</feature>
<feature type="region of interest" description="Disordered" evidence="9">
    <location>
        <begin position="25"/>
        <end position="69"/>
    </location>
</feature>
<proteinExistence type="predicted"/>
<feature type="repeat" description="ANK" evidence="6">
    <location>
        <begin position="459"/>
        <end position="491"/>
    </location>
</feature>
<dbReference type="PANTHER" id="PTHR24166:SF48">
    <property type="entry name" value="PROTEIN VAPYRIN"/>
    <property type="match status" value="1"/>
</dbReference>
<dbReference type="Pfam" id="PF12796">
    <property type="entry name" value="Ank_2"/>
    <property type="match status" value="1"/>
</dbReference>
<dbReference type="InterPro" id="IPR002110">
    <property type="entry name" value="Ankyrin_rpt"/>
</dbReference>
<dbReference type="SUPFAM" id="SSF50729">
    <property type="entry name" value="PH domain-like"/>
    <property type="match status" value="1"/>
</dbReference>
<dbReference type="PROSITE" id="PS50088">
    <property type="entry name" value="ANK_REPEAT"/>
    <property type="match status" value="2"/>
</dbReference>
<dbReference type="Gene3D" id="1.25.40.20">
    <property type="entry name" value="Ankyrin repeat-containing domain"/>
    <property type="match status" value="2"/>
</dbReference>
<dbReference type="PROSITE" id="PS50297">
    <property type="entry name" value="ANK_REP_REGION"/>
    <property type="match status" value="1"/>
</dbReference>
<protein>
    <submittedName>
        <fullName evidence="12">Uncharacterized protein</fullName>
    </submittedName>
</protein>
<dbReference type="SUPFAM" id="SSF48403">
    <property type="entry name" value="Ankyrin repeat"/>
    <property type="match status" value="1"/>
</dbReference>
<feature type="region of interest" description="Disordered" evidence="9">
    <location>
        <begin position="165"/>
        <end position="230"/>
    </location>
</feature>
<feature type="region of interest" description="Disordered" evidence="9">
    <location>
        <begin position="928"/>
        <end position="953"/>
    </location>
</feature>
<dbReference type="InterPro" id="IPR017455">
    <property type="entry name" value="Znf_FYVE-rel"/>
</dbReference>
<dbReference type="PANTHER" id="PTHR24166">
    <property type="entry name" value="ROLLING PEBBLES, ISOFORM B"/>
    <property type="match status" value="1"/>
</dbReference>
<feature type="compositionally biased region" description="Polar residues" evidence="9">
    <location>
        <begin position="764"/>
        <end position="792"/>
    </location>
</feature>
<organism evidence="12">
    <name type="scientific">Spumella elongata</name>
    <dbReference type="NCBI Taxonomy" id="89044"/>
    <lineage>
        <taxon>Eukaryota</taxon>
        <taxon>Sar</taxon>
        <taxon>Stramenopiles</taxon>
        <taxon>Ochrophyta</taxon>
        <taxon>Chrysophyceae</taxon>
        <taxon>Chromulinales</taxon>
        <taxon>Chromulinaceae</taxon>
        <taxon>Spumella</taxon>
    </lineage>
</organism>
<dbReference type="Gene3D" id="2.30.29.30">
    <property type="entry name" value="Pleckstrin-homology domain (PH domain)/Phosphotyrosine-binding domain (PTB)"/>
    <property type="match status" value="1"/>
</dbReference>
<evidence type="ECO:0000256" key="2">
    <source>
        <dbReference type="ARBA" id="ARBA00022737"/>
    </source>
</evidence>
<dbReference type="Gene3D" id="3.30.40.10">
    <property type="entry name" value="Zinc/RING finger domain, C3HC4 (zinc finger)"/>
    <property type="match status" value="1"/>
</dbReference>
<evidence type="ECO:0000256" key="4">
    <source>
        <dbReference type="ARBA" id="ARBA00022833"/>
    </source>
</evidence>
<dbReference type="CDD" id="cd15873">
    <property type="entry name" value="R-SNARE_STXBP5_6"/>
    <property type="match status" value="1"/>
</dbReference>
<keyword evidence="2" id="KW-0677">Repeat</keyword>
<accession>A0A7S3HRB6</accession>
<keyword evidence="1" id="KW-0479">Metal-binding</keyword>
<keyword evidence="4" id="KW-0862">Zinc</keyword>
<gene>
    <name evidence="12" type="ORF">SELO1098_LOCUS31820</name>
</gene>
<dbReference type="SMART" id="SM00233">
    <property type="entry name" value="PH"/>
    <property type="match status" value="1"/>
</dbReference>
<feature type="region of interest" description="Disordered" evidence="9">
    <location>
        <begin position="761"/>
        <end position="808"/>
    </location>
</feature>
<dbReference type="InterPro" id="IPR036770">
    <property type="entry name" value="Ankyrin_rpt-contain_sf"/>
</dbReference>
<keyword evidence="8" id="KW-0175">Coiled coil</keyword>
<dbReference type="SUPFAM" id="SSF50156">
    <property type="entry name" value="PDZ domain-like"/>
    <property type="match status" value="1"/>
</dbReference>
<dbReference type="EMBL" id="HBIC01062014">
    <property type="protein sequence ID" value="CAE0302962.1"/>
    <property type="molecule type" value="Transcribed_RNA"/>
</dbReference>
<evidence type="ECO:0000256" key="9">
    <source>
        <dbReference type="SAM" id="MobiDB-lite"/>
    </source>
</evidence>
<keyword evidence="5 6" id="KW-0040">ANK repeat</keyword>
<feature type="region of interest" description="Disordered" evidence="9">
    <location>
        <begin position="339"/>
        <end position="359"/>
    </location>
</feature>
<dbReference type="SUPFAM" id="SSF57903">
    <property type="entry name" value="FYVE/PHD zinc finger"/>
    <property type="match status" value="1"/>
</dbReference>
<dbReference type="AlphaFoldDB" id="A0A7S3HRB6"/>
<dbReference type="Pfam" id="PF00957">
    <property type="entry name" value="Synaptobrevin"/>
    <property type="match status" value="1"/>
</dbReference>
<dbReference type="CDD" id="cd00065">
    <property type="entry name" value="FYVE_like_SF"/>
    <property type="match status" value="1"/>
</dbReference>
<dbReference type="InterPro" id="IPR000306">
    <property type="entry name" value="Znf_FYVE"/>
</dbReference>
<name>A0A7S3HRB6_9STRA</name>
<evidence type="ECO:0000259" key="10">
    <source>
        <dbReference type="PROSITE" id="PS50178"/>
    </source>
</evidence>
<evidence type="ECO:0000256" key="6">
    <source>
        <dbReference type="PROSITE-ProRule" id="PRU00023"/>
    </source>
</evidence>
<dbReference type="SMART" id="SM00064">
    <property type="entry name" value="FYVE"/>
    <property type="match status" value="1"/>
</dbReference>
<dbReference type="SMART" id="SM00248">
    <property type="entry name" value="ANK"/>
    <property type="match status" value="6"/>
</dbReference>
<feature type="compositionally biased region" description="Low complexity" evidence="9">
    <location>
        <begin position="793"/>
        <end position="808"/>
    </location>
</feature>
<dbReference type="PROSITE" id="PS50892">
    <property type="entry name" value="V_SNARE"/>
    <property type="match status" value="1"/>
</dbReference>
<evidence type="ECO:0000256" key="5">
    <source>
        <dbReference type="ARBA" id="ARBA00023043"/>
    </source>
</evidence>
<dbReference type="InterPro" id="IPR001849">
    <property type="entry name" value="PH_domain"/>
</dbReference>
<dbReference type="InterPro" id="IPR013083">
    <property type="entry name" value="Znf_RING/FYVE/PHD"/>
</dbReference>
<feature type="repeat" description="ANK" evidence="6">
    <location>
        <begin position="492"/>
        <end position="524"/>
    </location>
</feature>
<dbReference type="GO" id="GO:0008270">
    <property type="term" value="F:zinc ion binding"/>
    <property type="evidence" value="ECO:0007669"/>
    <property type="project" value="UniProtKB-KW"/>
</dbReference>
<keyword evidence="3 7" id="KW-0863">Zinc-finger</keyword>
<dbReference type="InterPro" id="IPR050889">
    <property type="entry name" value="Dendritic_Spine_Reg/Scaffold"/>
</dbReference>
<feature type="domain" description="V-SNARE coiled-coil homology" evidence="11">
    <location>
        <begin position="941"/>
        <end position="1001"/>
    </location>
</feature>
<dbReference type="InterPro" id="IPR011993">
    <property type="entry name" value="PH-like_dom_sf"/>
</dbReference>
<dbReference type="PROSITE" id="PS50178">
    <property type="entry name" value="ZF_FYVE"/>
    <property type="match status" value="1"/>
</dbReference>
<dbReference type="SUPFAM" id="SSF58038">
    <property type="entry name" value="SNARE fusion complex"/>
    <property type="match status" value="1"/>
</dbReference>
<feature type="domain" description="FYVE-type" evidence="10">
    <location>
        <begin position="833"/>
        <end position="889"/>
    </location>
</feature>
<evidence type="ECO:0000313" key="12">
    <source>
        <dbReference type="EMBL" id="CAE0302962.1"/>
    </source>
</evidence>
<evidence type="ECO:0000259" key="11">
    <source>
        <dbReference type="PROSITE" id="PS50892"/>
    </source>
</evidence>
<dbReference type="InterPro" id="IPR042855">
    <property type="entry name" value="V_SNARE_CC"/>
</dbReference>
<feature type="compositionally biased region" description="Acidic residues" evidence="9">
    <location>
        <begin position="206"/>
        <end position="227"/>
    </location>
</feature>
<evidence type="ECO:0000256" key="8">
    <source>
        <dbReference type="PROSITE-ProRule" id="PRU00290"/>
    </source>
</evidence>
<evidence type="ECO:0000256" key="1">
    <source>
        <dbReference type="ARBA" id="ARBA00022723"/>
    </source>
</evidence>
<evidence type="ECO:0000256" key="3">
    <source>
        <dbReference type="ARBA" id="ARBA00022771"/>
    </source>
</evidence>
<dbReference type="InterPro" id="IPR036034">
    <property type="entry name" value="PDZ_sf"/>
</dbReference>
<dbReference type="InterPro" id="IPR011011">
    <property type="entry name" value="Znf_FYVE_PHD"/>
</dbReference>
<evidence type="ECO:0000256" key="7">
    <source>
        <dbReference type="PROSITE-ProRule" id="PRU00091"/>
    </source>
</evidence>